<reference evidence="2 3" key="1">
    <citation type="submission" date="2019-05" db="EMBL/GenBank/DDBJ databases">
        <title>Another draft genome of Portunus trituberculatus and its Hox gene families provides insights of decapod evolution.</title>
        <authorList>
            <person name="Jeong J.-H."/>
            <person name="Song I."/>
            <person name="Kim S."/>
            <person name="Choi T."/>
            <person name="Kim D."/>
            <person name="Ryu S."/>
            <person name="Kim W."/>
        </authorList>
    </citation>
    <scope>NUCLEOTIDE SEQUENCE [LARGE SCALE GENOMIC DNA]</scope>
    <source>
        <tissue evidence="2">Muscle</tissue>
    </source>
</reference>
<proteinExistence type="predicted"/>
<organism evidence="2 3">
    <name type="scientific">Portunus trituberculatus</name>
    <name type="common">Swimming crab</name>
    <name type="synonym">Neptunus trituberculatus</name>
    <dbReference type="NCBI Taxonomy" id="210409"/>
    <lineage>
        <taxon>Eukaryota</taxon>
        <taxon>Metazoa</taxon>
        <taxon>Ecdysozoa</taxon>
        <taxon>Arthropoda</taxon>
        <taxon>Crustacea</taxon>
        <taxon>Multicrustacea</taxon>
        <taxon>Malacostraca</taxon>
        <taxon>Eumalacostraca</taxon>
        <taxon>Eucarida</taxon>
        <taxon>Decapoda</taxon>
        <taxon>Pleocyemata</taxon>
        <taxon>Brachyura</taxon>
        <taxon>Eubrachyura</taxon>
        <taxon>Portunoidea</taxon>
        <taxon>Portunidae</taxon>
        <taxon>Portuninae</taxon>
        <taxon>Portunus</taxon>
    </lineage>
</organism>
<dbReference type="EMBL" id="VSRR010056021">
    <property type="protein sequence ID" value="MPC81129.1"/>
    <property type="molecule type" value="Genomic_DNA"/>
</dbReference>
<protein>
    <submittedName>
        <fullName evidence="2">Uncharacterized protein</fullName>
    </submittedName>
</protein>
<evidence type="ECO:0000256" key="1">
    <source>
        <dbReference type="SAM" id="MobiDB-lite"/>
    </source>
</evidence>
<dbReference type="AlphaFoldDB" id="A0A5B7IH26"/>
<sequence>MSERGRHHRLTGRGNRGSPWPLPYPEPRLTRTPAVLCHLCHACRRRPDILPCSMPSSHVPCFAPRTPIPLQVCSTDRVAPQSLGKEVGVVSGTSVRVHARCSALSEARVNEGRFPSPRRVAAASASRRRRRQRRLVARQVSIGGYVVGRRGSRLGLGLGHDIARPAHSPPHPASCRSQARPAPGCRGSCGAANAQPEVGVLNPASCTAGVSGGGGNGGWRFLSWSHLPASLCLSGADGRHKLQRGGRMITLI</sequence>
<comment type="caution">
    <text evidence="2">The sequence shown here is derived from an EMBL/GenBank/DDBJ whole genome shotgun (WGS) entry which is preliminary data.</text>
</comment>
<evidence type="ECO:0000313" key="3">
    <source>
        <dbReference type="Proteomes" id="UP000324222"/>
    </source>
</evidence>
<name>A0A5B7IH26_PORTR</name>
<accession>A0A5B7IH26</accession>
<dbReference type="Proteomes" id="UP000324222">
    <property type="component" value="Unassembled WGS sequence"/>
</dbReference>
<feature type="compositionally biased region" description="Basic residues" evidence="1">
    <location>
        <begin position="1"/>
        <end position="11"/>
    </location>
</feature>
<gene>
    <name evidence="2" type="ORF">E2C01_075731</name>
</gene>
<keyword evidence="3" id="KW-1185">Reference proteome</keyword>
<evidence type="ECO:0000313" key="2">
    <source>
        <dbReference type="EMBL" id="MPC81129.1"/>
    </source>
</evidence>
<feature type="region of interest" description="Disordered" evidence="1">
    <location>
        <begin position="1"/>
        <end position="24"/>
    </location>
</feature>